<gene>
    <name evidence="2" type="ORF">SeLEV6574_g06832</name>
    <name evidence="3" type="ORF">SeMB42_g02260</name>
    <name evidence="4" type="ORF">SeMB42_g02261</name>
</gene>
<protein>
    <submittedName>
        <fullName evidence="4">Uncharacterized protein</fullName>
    </submittedName>
</protein>
<dbReference type="VEuPathDB" id="FungiDB:SeMB42_g02261"/>
<dbReference type="Proteomes" id="UP000320475">
    <property type="component" value="Unassembled WGS sequence"/>
</dbReference>
<accession>A0A507DFS0</accession>
<dbReference type="AlphaFoldDB" id="A0A507DFS0"/>
<evidence type="ECO:0000313" key="5">
    <source>
        <dbReference type="Proteomes" id="UP000317494"/>
    </source>
</evidence>
<dbReference type="Proteomes" id="UP000317494">
    <property type="component" value="Unassembled WGS sequence"/>
</dbReference>
<dbReference type="EMBL" id="QEAN01000068">
    <property type="protein sequence ID" value="TPX50385.1"/>
    <property type="molecule type" value="Genomic_DNA"/>
</dbReference>
<proteinExistence type="predicted"/>
<sequence length="71" mass="7976">MTYREAVNHWDAVFDHDPTSAKSQTSMKRHRQRGKVVDELDKTVNDDVMTGLAAALEVKFKVEKASGEADI</sequence>
<keyword evidence="5" id="KW-1185">Reference proteome</keyword>
<evidence type="ECO:0000313" key="4">
    <source>
        <dbReference type="EMBL" id="TPX50386.1"/>
    </source>
</evidence>
<name>A0A507DFS0_9FUNG</name>
<comment type="caution">
    <text evidence="4">The sequence shown here is derived from an EMBL/GenBank/DDBJ whole genome shotgun (WGS) entry which is preliminary data.</text>
</comment>
<dbReference type="VEuPathDB" id="FungiDB:SeMB42_g02260"/>
<evidence type="ECO:0000256" key="1">
    <source>
        <dbReference type="SAM" id="MobiDB-lite"/>
    </source>
</evidence>
<dbReference type="OrthoDB" id="2403973at2759"/>
<organism evidence="4 5">
    <name type="scientific">Synchytrium endobioticum</name>
    <dbReference type="NCBI Taxonomy" id="286115"/>
    <lineage>
        <taxon>Eukaryota</taxon>
        <taxon>Fungi</taxon>
        <taxon>Fungi incertae sedis</taxon>
        <taxon>Chytridiomycota</taxon>
        <taxon>Chytridiomycota incertae sedis</taxon>
        <taxon>Chytridiomycetes</taxon>
        <taxon>Synchytriales</taxon>
        <taxon>Synchytriaceae</taxon>
        <taxon>Synchytrium</taxon>
    </lineage>
</organism>
<evidence type="ECO:0000313" key="3">
    <source>
        <dbReference type="EMBL" id="TPX50385.1"/>
    </source>
</evidence>
<evidence type="ECO:0000313" key="2">
    <source>
        <dbReference type="EMBL" id="TPX40046.1"/>
    </source>
</evidence>
<dbReference type="EMBL" id="QEAN01000068">
    <property type="protein sequence ID" value="TPX50386.1"/>
    <property type="molecule type" value="Genomic_DNA"/>
</dbReference>
<evidence type="ECO:0000313" key="6">
    <source>
        <dbReference type="Proteomes" id="UP000320475"/>
    </source>
</evidence>
<reference evidence="5 6" key="1">
    <citation type="journal article" date="2019" name="Sci. Rep.">
        <title>Comparative genomics of chytrid fungi reveal insights into the obligate biotrophic and pathogenic lifestyle of Synchytrium endobioticum.</title>
        <authorList>
            <person name="van de Vossenberg B.T.L.H."/>
            <person name="Warris S."/>
            <person name="Nguyen H.D.T."/>
            <person name="van Gent-Pelzer M.P.E."/>
            <person name="Joly D.L."/>
            <person name="van de Geest H.C."/>
            <person name="Bonants P.J.M."/>
            <person name="Smith D.S."/>
            <person name="Levesque C.A."/>
            <person name="van der Lee T.A.J."/>
        </authorList>
    </citation>
    <scope>NUCLEOTIDE SEQUENCE [LARGE SCALE GENOMIC DNA]</scope>
    <source>
        <strain evidence="2 6">LEV6574</strain>
        <strain evidence="4 5">MB42</strain>
    </source>
</reference>
<feature type="region of interest" description="Disordered" evidence="1">
    <location>
        <begin position="15"/>
        <end position="34"/>
    </location>
</feature>
<dbReference type="EMBL" id="QEAM01000419">
    <property type="protein sequence ID" value="TPX40046.1"/>
    <property type="molecule type" value="Genomic_DNA"/>
</dbReference>